<dbReference type="Gene3D" id="2.30.29.30">
    <property type="entry name" value="Pleckstrin-homology domain (PH domain)/Phosphotyrosine-binding domain (PTB)"/>
    <property type="match status" value="1"/>
</dbReference>
<reference evidence="3" key="1">
    <citation type="submission" date="2020-08" db="EMBL/GenBank/DDBJ databases">
        <title>Chromosome-level assembly of Southern catfish (Silurus meridionalis) provides insights into visual adaptation to the nocturnal and benthic lifestyles.</title>
        <authorList>
            <person name="Zhang Y."/>
            <person name="Wang D."/>
            <person name="Peng Z."/>
        </authorList>
    </citation>
    <scope>NUCLEOTIDE SEQUENCE</scope>
    <source>
        <strain evidence="3">SWU-2019-XX</strain>
        <tissue evidence="3">Muscle</tissue>
    </source>
</reference>
<gene>
    <name evidence="3" type="ORF">HF521_015582</name>
</gene>
<keyword evidence="4" id="KW-1185">Reference proteome</keyword>
<dbReference type="EMBL" id="JABFDY010000029">
    <property type="protein sequence ID" value="KAF7686220.1"/>
    <property type="molecule type" value="Genomic_DNA"/>
</dbReference>
<dbReference type="Proteomes" id="UP000606274">
    <property type="component" value="Unassembled WGS sequence"/>
</dbReference>
<feature type="domain" description="PH" evidence="2">
    <location>
        <begin position="75"/>
        <end position="170"/>
    </location>
</feature>
<comment type="caution">
    <text evidence="3">The sequence shown here is derived from an EMBL/GenBank/DDBJ whole genome shotgun (WGS) entry which is preliminary data.</text>
</comment>
<sequence length="216" mass="25424">MLTEYPSIQRKEDLTQTRFRLLYSNLHCTNMDLEEQDVPLVIERKSKDNSQDEEQEGGWKIMESIQESNSNVQKPIKQEGFLLKRRKRPMKGWHKRYFLLERGILMYGKTLADLKKGKVRGCIDIGLSVMSIKKKNMCIDLDAEDSIYHLKVKSLDQFDKWVSQLRNHRIFRQNEIVMDSQEHHLHSDTSSLRRQAVLSKQSSALLRTVGYRAQKT</sequence>
<evidence type="ECO:0000313" key="4">
    <source>
        <dbReference type="Proteomes" id="UP000606274"/>
    </source>
</evidence>
<dbReference type="AlphaFoldDB" id="A0A8T0A5R4"/>
<protein>
    <recommendedName>
        <fullName evidence="2">PH domain-containing protein</fullName>
    </recommendedName>
</protein>
<dbReference type="SMART" id="SM00233">
    <property type="entry name" value="PH"/>
    <property type="match status" value="1"/>
</dbReference>
<dbReference type="InterPro" id="IPR041680">
    <property type="entry name" value="PH_8"/>
</dbReference>
<dbReference type="CDD" id="cd13287">
    <property type="entry name" value="PH_ORP3_ORP6_ORP7"/>
    <property type="match status" value="1"/>
</dbReference>
<evidence type="ECO:0000313" key="3">
    <source>
        <dbReference type="EMBL" id="KAF7686220.1"/>
    </source>
</evidence>
<comment type="similarity">
    <text evidence="1">Belongs to the OSBP family.</text>
</comment>
<dbReference type="SUPFAM" id="SSF50729">
    <property type="entry name" value="PH domain-like"/>
    <property type="match status" value="1"/>
</dbReference>
<proteinExistence type="inferred from homology"/>
<evidence type="ECO:0000259" key="2">
    <source>
        <dbReference type="PROSITE" id="PS50003"/>
    </source>
</evidence>
<evidence type="ECO:0000256" key="1">
    <source>
        <dbReference type="ARBA" id="ARBA00008842"/>
    </source>
</evidence>
<dbReference type="InterPro" id="IPR011993">
    <property type="entry name" value="PH-like_dom_sf"/>
</dbReference>
<name>A0A8T0A5R4_SILME</name>
<accession>A0A8T0A5R4</accession>
<dbReference type="GO" id="GO:0006869">
    <property type="term" value="P:lipid transport"/>
    <property type="evidence" value="ECO:0007669"/>
    <property type="project" value="UniProtKB-ARBA"/>
</dbReference>
<dbReference type="FunFam" id="2.30.29.30:FF:000011">
    <property type="entry name" value="Oxysterol-binding protein"/>
    <property type="match status" value="1"/>
</dbReference>
<dbReference type="Pfam" id="PF15409">
    <property type="entry name" value="PH_8"/>
    <property type="match status" value="1"/>
</dbReference>
<organism evidence="3 4">
    <name type="scientific">Silurus meridionalis</name>
    <name type="common">Southern catfish</name>
    <name type="synonym">Silurus soldatovi meridionalis</name>
    <dbReference type="NCBI Taxonomy" id="175797"/>
    <lineage>
        <taxon>Eukaryota</taxon>
        <taxon>Metazoa</taxon>
        <taxon>Chordata</taxon>
        <taxon>Craniata</taxon>
        <taxon>Vertebrata</taxon>
        <taxon>Euteleostomi</taxon>
        <taxon>Actinopterygii</taxon>
        <taxon>Neopterygii</taxon>
        <taxon>Teleostei</taxon>
        <taxon>Ostariophysi</taxon>
        <taxon>Siluriformes</taxon>
        <taxon>Siluridae</taxon>
        <taxon>Silurus</taxon>
    </lineage>
</organism>
<dbReference type="PROSITE" id="PS50003">
    <property type="entry name" value="PH_DOMAIN"/>
    <property type="match status" value="1"/>
</dbReference>
<dbReference type="InterPro" id="IPR001849">
    <property type="entry name" value="PH_domain"/>
</dbReference>